<organism evidence="3">
    <name type="scientific">Melampsora larici-populina (strain 98AG31 / pathotype 3-4-7)</name>
    <name type="common">Poplar leaf rust fungus</name>
    <dbReference type="NCBI Taxonomy" id="747676"/>
    <lineage>
        <taxon>Eukaryota</taxon>
        <taxon>Fungi</taxon>
        <taxon>Dikarya</taxon>
        <taxon>Basidiomycota</taxon>
        <taxon>Pucciniomycotina</taxon>
        <taxon>Pucciniomycetes</taxon>
        <taxon>Pucciniales</taxon>
        <taxon>Melampsoraceae</taxon>
        <taxon>Melampsora</taxon>
    </lineage>
</organism>
<keyword evidence="1" id="KW-0732">Signal</keyword>
<evidence type="ECO:0000313" key="3">
    <source>
        <dbReference type="Proteomes" id="UP000001072"/>
    </source>
</evidence>
<dbReference type="GeneID" id="18923599"/>
<dbReference type="Proteomes" id="UP000001072">
    <property type="component" value="Unassembled WGS sequence"/>
</dbReference>
<evidence type="ECO:0000313" key="2">
    <source>
        <dbReference type="EMBL" id="EGG03739.1"/>
    </source>
</evidence>
<accession>F4RUQ6</accession>
<reference evidence="3" key="1">
    <citation type="journal article" date="2011" name="Proc. Natl. Acad. Sci. U.S.A.">
        <title>Obligate biotrophy features unraveled by the genomic analysis of rust fungi.</title>
        <authorList>
            <person name="Duplessis S."/>
            <person name="Cuomo C.A."/>
            <person name="Lin Y.-C."/>
            <person name="Aerts A."/>
            <person name="Tisserant E."/>
            <person name="Veneault-Fourrey C."/>
            <person name="Joly D.L."/>
            <person name="Hacquard S."/>
            <person name="Amselem J."/>
            <person name="Cantarel B.L."/>
            <person name="Chiu R."/>
            <person name="Coutinho P.M."/>
            <person name="Feau N."/>
            <person name="Field M."/>
            <person name="Frey P."/>
            <person name="Gelhaye E."/>
            <person name="Goldberg J."/>
            <person name="Grabherr M.G."/>
            <person name="Kodira C.D."/>
            <person name="Kohler A."/>
            <person name="Kuees U."/>
            <person name="Lindquist E.A."/>
            <person name="Lucas S.M."/>
            <person name="Mago R."/>
            <person name="Mauceli E."/>
            <person name="Morin E."/>
            <person name="Murat C."/>
            <person name="Pangilinan J.L."/>
            <person name="Park R."/>
            <person name="Pearson M."/>
            <person name="Quesneville H."/>
            <person name="Rouhier N."/>
            <person name="Sakthikumar S."/>
            <person name="Salamov A.A."/>
            <person name="Schmutz J."/>
            <person name="Selles B."/>
            <person name="Shapiro H."/>
            <person name="Tanguay P."/>
            <person name="Tuskan G.A."/>
            <person name="Henrissat B."/>
            <person name="Van de Peer Y."/>
            <person name="Rouze P."/>
            <person name="Ellis J.G."/>
            <person name="Dodds P.N."/>
            <person name="Schein J.E."/>
            <person name="Zhong S."/>
            <person name="Hamelin R.C."/>
            <person name="Grigoriev I.V."/>
            <person name="Szabo L.J."/>
            <person name="Martin F."/>
        </authorList>
    </citation>
    <scope>NUCLEOTIDE SEQUENCE [LARGE SCALE GENOMIC DNA]</scope>
    <source>
        <strain evidence="3">98AG31 / pathotype 3-4-7</strain>
    </source>
</reference>
<dbReference type="AlphaFoldDB" id="F4RUQ6"/>
<feature type="signal peptide" evidence="1">
    <location>
        <begin position="1"/>
        <end position="26"/>
    </location>
</feature>
<dbReference type="EMBL" id="GL883122">
    <property type="protein sequence ID" value="EGG03739.1"/>
    <property type="molecule type" value="Genomic_DNA"/>
</dbReference>
<feature type="chain" id="PRO_5003321798" evidence="1">
    <location>
        <begin position="27"/>
        <end position="104"/>
    </location>
</feature>
<sequence>MIIKIASTFAVFSLTLLGMMPSIVVASARDSCVPRCAPGIPTPCINTQSSVTGKAICVKDGAVGNTQKWRPACKNGSVRSCPDNGGPPNCDGCPKQVAFRKNPH</sequence>
<dbReference type="HOGENOM" id="CLU_2347135_0_0_1"/>
<dbReference type="InParanoid" id="F4RUQ6"/>
<gene>
    <name evidence="2" type="ORF">MELLADRAFT_108910</name>
</gene>
<protein>
    <submittedName>
        <fullName evidence="2">Secreted protein</fullName>
    </submittedName>
</protein>
<proteinExistence type="predicted"/>
<dbReference type="OrthoDB" id="10441436at2759"/>
<dbReference type="VEuPathDB" id="FungiDB:MELLADRAFT_108910"/>
<dbReference type="KEGG" id="mlr:MELLADRAFT_108910"/>
<evidence type="ECO:0000256" key="1">
    <source>
        <dbReference type="SAM" id="SignalP"/>
    </source>
</evidence>
<dbReference type="RefSeq" id="XP_007412853.1">
    <property type="nucleotide sequence ID" value="XM_007412791.1"/>
</dbReference>
<keyword evidence="3" id="KW-1185">Reference proteome</keyword>
<name>F4RUQ6_MELLP</name>